<sequence length="94" mass="9804">MRTVVPVISLPTSSRVHGLKRPQAAQHTPAAGPPAAALSSVLSRVATADRHGAFSRAHCILAAQATANHRPHLVGTLGRGLRRAARLHDGPSSR</sequence>
<accession>A0A4Y2E960</accession>
<evidence type="ECO:0000313" key="2">
    <source>
        <dbReference type="EMBL" id="GBM25327.1"/>
    </source>
</evidence>
<keyword evidence="3" id="KW-1185">Reference proteome</keyword>
<dbReference type="EMBL" id="BGPR01000535">
    <property type="protein sequence ID" value="GBM25327.1"/>
    <property type="molecule type" value="Genomic_DNA"/>
</dbReference>
<proteinExistence type="predicted"/>
<feature type="region of interest" description="Disordered" evidence="1">
    <location>
        <begin position="1"/>
        <end position="35"/>
    </location>
</feature>
<protein>
    <submittedName>
        <fullName evidence="2">Uncharacterized protein</fullName>
    </submittedName>
</protein>
<evidence type="ECO:0000256" key="1">
    <source>
        <dbReference type="SAM" id="MobiDB-lite"/>
    </source>
</evidence>
<name>A0A4Y2E960_ARAVE</name>
<organism evidence="2 3">
    <name type="scientific">Araneus ventricosus</name>
    <name type="common">Orbweaver spider</name>
    <name type="synonym">Epeira ventricosa</name>
    <dbReference type="NCBI Taxonomy" id="182803"/>
    <lineage>
        <taxon>Eukaryota</taxon>
        <taxon>Metazoa</taxon>
        <taxon>Ecdysozoa</taxon>
        <taxon>Arthropoda</taxon>
        <taxon>Chelicerata</taxon>
        <taxon>Arachnida</taxon>
        <taxon>Araneae</taxon>
        <taxon>Araneomorphae</taxon>
        <taxon>Entelegynae</taxon>
        <taxon>Araneoidea</taxon>
        <taxon>Araneidae</taxon>
        <taxon>Araneus</taxon>
    </lineage>
</organism>
<evidence type="ECO:0000313" key="3">
    <source>
        <dbReference type="Proteomes" id="UP000499080"/>
    </source>
</evidence>
<reference evidence="2 3" key="1">
    <citation type="journal article" date="2019" name="Sci. Rep.">
        <title>Orb-weaving spider Araneus ventricosus genome elucidates the spidroin gene catalogue.</title>
        <authorList>
            <person name="Kono N."/>
            <person name="Nakamura H."/>
            <person name="Ohtoshi R."/>
            <person name="Moran D.A.P."/>
            <person name="Shinohara A."/>
            <person name="Yoshida Y."/>
            <person name="Fujiwara M."/>
            <person name="Mori M."/>
            <person name="Tomita M."/>
            <person name="Arakawa K."/>
        </authorList>
    </citation>
    <scope>NUCLEOTIDE SEQUENCE [LARGE SCALE GENOMIC DNA]</scope>
</reference>
<gene>
    <name evidence="2" type="ORF">AVEN_232464_1</name>
</gene>
<dbReference type="Proteomes" id="UP000499080">
    <property type="component" value="Unassembled WGS sequence"/>
</dbReference>
<dbReference type="AlphaFoldDB" id="A0A4Y2E960"/>
<feature type="compositionally biased region" description="Low complexity" evidence="1">
    <location>
        <begin position="22"/>
        <end position="35"/>
    </location>
</feature>
<comment type="caution">
    <text evidence="2">The sequence shown here is derived from an EMBL/GenBank/DDBJ whole genome shotgun (WGS) entry which is preliminary data.</text>
</comment>